<comment type="caution">
    <text evidence="2">The sequence shown here is derived from an EMBL/GenBank/DDBJ whole genome shotgun (WGS) entry which is preliminary data.</text>
</comment>
<evidence type="ECO:0000313" key="2">
    <source>
        <dbReference type="EMBL" id="TKR96794.1"/>
    </source>
</evidence>
<evidence type="ECO:0000313" key="3">
    <source>
        <dbReference type="Proteomes" id="UP000298663"/>
    </source>
</evidence>
<dbReference type="Proteomes" id="UP000298663">
    <property type="component" value="Unassembled WGS sequence"/>
</dbReference>
<dbReference type="OrthoDB" id="440324at2759"/>
<feature type="compositionally biased region" description="Low complexity" evidence="1">
    <location>
        <begin position="100"/>
        <end position="116"/>
    </location>
</feature>
<gene>
    <name evidence="2" type="ORF">L596_010763</name>
</gene>
<sequence length="128" mass="13592">MGAVAPSKSTLKLDKKGDSAKKIRESDRMFSASSVTSPYVPQHPIPFSDDAPGSVSTMSECGSEGSGYMDESSMDMFMMPTSSSSERRPSKSSTKKRKTTNASNSSSSRRVSTSFKGALLQNPSSSTS</sequence>
<name>A0A4U5PLB1_STECR</name>
<dbReference type="EMBL" id="AZBU02000002">
    <property type="protein sequence ID" value="TKR96794.1"/>
    <property type="molecule type" value="Genomic_DNA"/>
</dbReference>
<keyword evidence="3" id="KW-1185">Reference proteome</keyword>
<feature type="compositionally biased region" description="Basic and acidic residues" evidence="1">
    <location>
        <begin position="11"/>
        <end position="28"/>
    </location>
</feature>
<reference evidence="2 3" key="1">
    <citation type="journal article" date="2015" name="Genome Biol.">
        <title>Comparative genomics of Steinernema reveals deeply conserved gene regulatory networks.</title>
        <authorList>
            <person name="Dillman A.R."/>
            <person name="Macchietto M."/>
            <person name="Porter C.F."/>
            <person name="Rogers A."/>
            <person name="Williams B."/>
            <person name="Antoshechkin I."/>
            <person name="Lee M.M."/>
            <person name="Goodwin Z."/>
            <person name="Lu X."/>
            <person name="Lewis E.E."/>
            <person name="Goodrich-Blair H."/>
            <person name="Stock S.P."/>
            <person name="Adams B.J."/>
            <person name="Sternberg P.W."/>
            <person name="Mortazavi A."/>
        </authorList>
    </citation>
    <scope>NUCLEOTIDE SEQUENCE [LARGE SCALE GENOMIC DNA]</scope>
    <source>
        <strain evidence="2 3">ALL</strain>
    </source>
</reference>
<accession>A0A4U5PLB1</accession>
<proteinExistence type="predicted"/>
<reference evidence="2 3" key="2">
    <citation type="journal article" date="2019" name="G3 (Bethesda)">
        <title>Hybrid Assembly of the Genome of the Entomopathogenic Nematode Steinernema carpocapsae Identifies the X-Chromosome.</title>
        <authorList>
            <person name="Serra L."/>
            <person name="Macchietto M."/>
            <person name="Macias-Munoz A."/>
            <person name="McGill C.J."/>
            <person name="Rodriguez I.M."/>
            <person name="Rodriguez B."/>
            <person name="Murad R."/>
            <person name="Mortazavi A."/>
        </authorList>
    </citation>
    <scope>NUCLEOTIDE SEQUENCE [LARGE SCALE GENOMIC DNA]</scope>
    <source>
        <strain evidence="2 3">ALL</strain>
    </source>
</reference>
<organism evidence="2 3">
    <name type="scientific">Steinernema carpocapsae</name>
    <name type="common">Entomopathogenic nematode</name>
    <dbReference type="NCBI Taxonomy" id="34508"/>
    <lineage>
        <taxon>Eukaryota</taxon>
        <taxon>Metazoa</taxon>
        <taxon>Ecdysozoa</taxon>
        <taxon>Nematoda</taxon>
        <taxon>Chromadorea</taxon>
        <taxon>Rhabditida</taxon>
        <taxon>Tylenchina</taxon>
        <taxon>Panagrolaimomorpha</taxon>
        <taxon>Strongyloidoidea</taxon>
        <taxon>Steinernematidae</taxon>
        <taxon>Steinernema</taxon>
    </lineage>
</organism>
<feature type="region of interest" description="Disordered" evidence="1">
    <location>
        <begin position="1"/>
        <end position="128"/>
    </location>
</feature>
<protein>
    <submittedName>
        <fullName evidence="2">Uncharacterized protein</fullName>
    </submittedName>
</protein>
<dbReference type="AlphaFoldDB" id="A0A4U5PLB1"/>
<evidence type="ECO:0000256" key="1">
    <source>
        <dbReference type="SAM" id="MobiDB-lite"/>
    </source>
</evidence>